<reference evidence="1" key="1">
    <citation type="submission" date="2021-03" db="EMBL/GenBank/DDBJ databases">
        <title>Genomic Encyclopedia of Type Strains, Phase IV (KMG-IV): sequencing the most valuable type-strain genomes for metagenomic binning, comparative biology and taxonomic classification.</title>
        <authorList>
            <person name="Goeker M."/>
        </authorList>
    </citation>
    <scope>NUCLEOTIDE SEQUENCE</scope>
    <source>
        <strain evidence="1">DSM 18131</strain>
    </source>
</reference>
<proteinExistence type="predicted"/>
<dbReference type="Proteomes" id="UP000823773">
    <property type="component" value="Unassembled WGS sequence"/>
</dbReference>
<gene>
    <name evidence="1" type="ORF">J2Z19_001480</name>
</gene>
<keyword evidence="2" id="KW-1185">Reference proteome</keyword>
<name>A0ACC5SSA9_ENSAD</name>
<accession>A0ACC5SSA9</accession>
<dbReference type="EMBL" id="JAGGJR010000002">
    <property type="protein sequence ID" value="MBP1871768.1"/>
    <property type="molecule type" value="Genomic_DNA"/>
</dbReference>
<comment type="caution">
    <text evidence="1">The sequence shown here is derived from an EMBL/GenBank/DDBJ whole genome shotgun (WGS) entry which is preliminary data.</text>
</comment>
<evidence type="ECO:0000313" key="1">
    <source>
        <dbReference type="EMBL" id="MBP1871768.1"/>
    </source>
</evidence>
<sequence length="40" mass="4420">MKPSVGSFGYQFRFLDFTVRSSLAIVLGVVGCVTLYGAFW</sequence>
<evidence type="ECO:0000313" key="2">
    <source>
        <dbReference type="Proteomes" id="UP000823773"/>
    </source>
</evidence>
<protein>
    <submittedName>
        <fullName evidence="1">Uncharacterized protein</fullName>
    </submittedName>
</protein>
<organism evidence="1 2">
    <name type="scientific">Ensifer adhaerens</name>
    <name type="common">Sinorhizobium morelense</name>
    <dbReference type="NCBI Taxonomy" id="106592"/>
    <lineage>
        <taxon>Bacteria</taxon>
        <taxon>Pseudomonadati</taxon>
        <taxon>Pseudomonadota</taxon>
        <taxon>Alphaproteobacteria</taxon>
        <taxon>Hyphomicrobiales</taxon>
        <taxon>Rhizobiaceae</taxon>
        <taxon>Sinorhizobium/Ensifer group</taxon>
        <taxon>Ensifer</taxon>
    </lineage>
</organism>